<feature type="transmembrane region" description="Helical" evidence="1">
    <location>
        <begin position="80"/>
        <end position="104"/>
    </location>
</feature>
<dbReference type="AlphaFoldDB" id="A0A814VD31"/>
<dbReference type="EMBL" id="CAJNON010000311">
    <property type="protein sequence ID" value="CAF1187400.1"/>
    <property type="molecule type" value="Genomic_DNA"/>
</dbReference>
<proteinExistence type="predicted"/>
<name>A0A814VD31_9BILA</name>
<keyword evidence="1" id="KW-0472">Membrane</keyword>
<evidence type="ECO:0000256" key="1">
    <source>
        <dbReference type="SAM" id="Phobius"/>
    </source>
</evidence>
<dbReference type="PANTHER" id="PTHR16130:SF2">
    <property type="entry name" value="LYSOSOMAL COBALAMIN TRANSPORT ESCORT PROTEIN LMBD1"/>
    <property type="match status" value="1"/>
</dbReference>
<reference evidence="2" key="1">
    <citation type="submission" date="2021-02" db="EMBL/GenBank/DDBJ databases">
        <authorList>
            <person name="Nowell W R."/>
        </authorList>
    </citation>
    <scope>NUCLEOTIDE SEQUENCE</scope>
</reference>
<gene>
    <name evidence="2" type="ORF">VCS650_LOCUS24851</name>
</gene>
<dbReference type="Proteomes" id="UP000663891">
    <property type="component" value="Unassembled WGS sequence"/>
</dbReference>
<evidence type="ECO:0000313" key="2">
    <source>
        <dbReference type="EMBL" id="CAF1187400.1"/>
    </source>
</evidence>
<dbReference type="InterPro" id="IPR050854">
    <property type="entry name" value="LMBD1_LysCbl_Transport"/>
</dbReference>
<dbReference type="OrthoDB" id="73273at2759"/>
<dbReference type="PANTHER" id="PTHR16130">
    <property type="entry name" value="LYSOSOMAL COBALAMIN TRANSPORTER-RELATED"/>
    <property type="match status" value="1"/>
</dbReference>
<dbReference type="GO" id="GO:0005774">
    <property type="term" value="C:vacuolar membrane"/>
    <property type="evidence" value="ECO:0007669"/>
    <property type="project" value="TreeGrafter"/>
</dbReference>
<keyword evidence="1" id="KW-0812">Transmembrane</keyword>
<organism evidence="2 3">
    <name type="scientific">Adineta steineri</name>
    <dbReference type="NCBI Taxonomy" id="433720"/>
    <lineage>
        <taxon>Eukaryota</taxon>
        <taxon>Metazoa</taxon>
        <taxon>Spiralia</taxon>
        <taxon>Gnathifera</taxon>
        <taxon>Rotifera</taxon>
        <taxon>Eurotatoria</taxon>
        <taxon>Bdelloidea</taxon>
        <taxon>Adinetida</taxon>
        <taxon>Adinetidae</taxon>
        <taxon>Adineta</taxon>
    </lineage>
</organism>
<sequence length="135" mass="15868">MSSEPIRDAAILECGNCIIDNCVAKERKILRKKAQIMEIIFKSCELNGTVIIKQCTQYVTTDQCQMTVMGRIILRFFYKVWFFGAVYFCLKYVLFLVFLMSGLIKLFRNRESNIQEFTIERLLQDDNDEEDPLIQ</sequence>
<keyword evidence="1" id="KW-1133">Transmembrane helix</keyword>
<accession>A0A814VD31</accession>
<protein>
    <submittedName>
        <fullName evidence="2">Uncharacterized protein</fullName>
    </submittedName>
</protein>
<dbReference type="GO" id="GO:0072665">
    <property type="term" value="P:protein localization to vacuole"/>
    <property type="evidence" value="ECO:0007669"/>
    <property type="project" value="TreeGrafter"/>
</dbReference>
<evidence type="ECO:0000313" key="3">
    <source>
        <dbReference type="Proteomes" id="UP000663891"/>
    </source>
</evidence>
<comment type="caution">
    <text evidence="2">The sequence shown here is derived from an EMBL/GenBank/DDBJ whole genome shotgun (WGS) entry which is preliminary data.</text>
</comment>